<feature type="transmembrane region" description="Helical" evidence="1">
    <location>
        <begin position="38"/>
        <end position="66"/>
    </location>
</feature>
<gene>
    <name evidence="2" type="ORF">AVDCRST_MAG18-4427</name>
</gene>
<sequence length="133" mass="14288">MKKWAIIGGIIGVIVLALIIGLLYWGAEGPVTARLRDISIVFISLFSVITTVLLAAIVGAILWLVLTLRNKVVPLLETLAATATRVRGTTEFMTEQAVSPVIQAAGAFAKFRAVTRVATGGKKRPVQRKHKTP</sequence>
<keyword evidence="1" id="KW-0472">Membrane</keyword>
<organism evidence="2">
    <name type="scientific">uncultured Thermomicrobiales bacterium</name>
    <dbReference type="NCBI Taxonomy" id="1645740"/>
    <lineage>
        <taxon>Bacteria</taxon>
        <taxon>Pseudomonadati</taxon>
        <taxon>Thermomicrobiota</taxon>
        <taxon>Thermomicrobia</taxon>
        <taxon>Thermomicrobiales</taxon>
        <taxon>environmental samples</taxon>
    </lineage>
</organism>
<reference evidence="2" key="1">
    <citation type="submission" date="2020-02" db="EMBL/GenBank/DDBJ databases">
        <authorList>
            <person name="Meier V. D."/>
        </authorList>
    </citation>
    <scope>NUCLEOTIDE SEQUENCE</scope>
    <source>
        <strain evidence="2">AVDCRST_MAG18</strain>
    </source>
</reference>
<keyword evidence="1" id="KW-1133">Transmembrane helix</keyword>
<evidence type="ECO:0000313" key="2">
    <source>
        <dbReference type="EMBL" id="CAA9588655.1"/>
    </source>
</evidence>
<proteinExistence type="predicted"/>
<dbReference type="AlphaFoldDB" id="A0A6J4VW32"/>
<evidence type="ECO:0000256" key="1">
    <source>
        <dbReference type="SAM" id="Phobius"/>
    </source>
</evidence>
<dbReference type="EMBL" id="CADCWN010000353">
    <property type="protein sequence ID" value="CAA9588655.1"/>
    <property type="molecule type" value="Genomic_DNA"/>
</dbReference>
<protein>
    <recommendedName>
        <fullName evidence="3">HAMP domain-containing protein</fullName>
    </recommendedName>
</protein>
<keyword evidence="1" id="KW-0812">Transmembrane</keyword>
<feature type="transmembrane region" description="Helical" evidence="1">
    <location>
        <begin position="7"/>
        <end position="26"/>
    </location>
</feature>
<evidence type="ECO:0008006" key="3">
    <source>
        <dbReference type="Google" id="ProtNLM"/>
    </source>
</evidence>
<name>A0A6J4VW32_9BACT</name>
<accession>A0A6J4VW32</accession>